<dbReference type="STRING" id="7739.C3ZKD2"/>
<feature type="compositionally biased region" description="Basic and acidic residues" evidence="16">
    <location>
        <begin position="7"/>
        <end position="27"/>
    </location>
</feature>
<feature type="transmembrane region" description="Helical" evidence="17">
    <location>
        <begin position="319"/>
        <end position="338"/>
    </location>
</feature>
<dbReference type="GO" id="GO:0004714">
    <property type="term" value="F:transmembrane receptor protein tyrosine kinase activity"/>
    <property type="evidence" value="ECO:0007669"/>
    <property type="project" value="UniProtKB-EC"/>
</dbReference>
<dbReference type="EC" id="2.7.10.1" evidence="2"/>
<evidence type="ECO:0000256" key="1">
    <source>
        <dbReference type="ARBA" id="ARBA00004251"/>
    </source>
</evidence>
<evidence type="ECO:0000256" key="6">
    <source>
        <dbReference type="ARBA" id="ARBA00022729"/>
    </source>
</evidence>
<dbReference type="InterPro" id="IPR055163">
    <property type="entry name" value="ALK/LTK-like_GRD"/>
</dbReference>
<evidence type="ECO:0000256" key="9">
    <source>
        <dbReference type="ARBA" id="ARBA00022840"/>
    </source>
</evidence>
<feature type="compositionally biased region" description="Basic and acidic residues" evidence="16">
    <location>
        <begin position="514"/>
        <end position="523"/>
    </location>
</feature>
<evidence type="ECO:0000256" key="16">
    <source>
        <dbReference type="SAM" id="MobiDB-lite"/>
    </source>
</evidence>
<dbReference type="Pfam" id="PF12810">
    <property type="entry name" value="ALK_LTK_GRD"/>
    <property type="match status" value="1"/>
</dbReference>
<keyword evidence="6" id="KW-0732">Signal</keyword>
<evidence type="ECO:0000259" key="18">
    <source>
        <dbReference type="Pfam" id="PF12810"/>
    </source>
</evidence>
<evidence type="ECO:0000256" key="2">
    <source>
        <dbReference type="ARBA" id="ARBA00011902"/>
    </source>
</evidence>
<keyword evidence="9" id="KW-0067">ATP-binding</keyword>
<keyword evidence="13" id="KW-1015">Disulfide bond</keyword>
<keyword evidence="8" id="KW-0418">Kinase</keyword>
<dbReference type="PANTHER" id="PTHR31535:SF3">
    <property type="entry name" value="REGULATORY PROTEIN ZESTE"/>
    <property type="match status" value="1"/>
</dbReference>
<dbReference type="GO" id="GO:0005886">
    <property type="term" value="C:plasma membrane"/>
    <property type="evidence" value="ECO:0007669"/>
    <property type="project" value="UniProtKB-SubCell"/>
</dbReference>
<keyword evidence="14" id="KW-0675">Receptor</keyword>
<evidence type="ECO:0000256" key="7">
    <source>
        <dbReference type="ARBA" id="ARBA00022741"/>
    </source>
</evidence>
<keyword evidence="3" id="KW-1003">Cell membrane</keyword>
<organism>
    <name type="scientific">Branchiostoma floridae</name>
    <name type="common">Florida lancelet</name>
    <name type="synonym">Amphioxus</name>
    <dbReference type="NCBI Taxonomy" id="7739"/>
    <lineage>
        <taxon>Eukaryota</taxon>
        <taxon>Metazoa</taxon>
        <taxon>Chordata</taxon>
        <taxon>Cephalochordata</taxon>
        <taxon>Leptocardii</taxon>
        <taxon>Amphioxiformes</taxon>
        <taxon>Branchiostomatidae</taxon>
        <taxon>Branchiostoma</taxon>
    </lineage>
</organism>
<keyword evidence="15" id="KW-0325">Glycoprotein</keyword>
<dbReference type="eggNOG" id="KOG2177">
    <property type="taxonomic scope" value="Eukaryota"/>
</dbReference>
<keyword evidence="10 17" id="KW-1133">Transmembrane helix</keyword>
<protein>
    <recommendedName>
        <fullName evidence="2">receptor protein-tyrosine kinase</fullName>
        <ecNumber evidence="2">2.7.10.1</ecNumber>
    </recommendedName>
</protein>
<sequence length="653" mass="67093">MYLTLKSDPDDSIKVQGNDDKGSKQPPDDAESLPAAAAGIQRHLKQRTAALEASFRRLFLAMGFAFLFNLALVIYLCITDLRFVRATFTTLGATGRAGPTSLGDHYRGQDHEKLVTLQNGIQLFTVPETGDYRIEVAGAAGGWDYHSLNASVRGHGALMRGAFRLRKGEVLKILVGQEGLGSTTRFSSGGGGGTFVTRLDDTPLIIAGGGGGIEWLEQRYASCDGTTLTSGQRSYKGAVRRAGNPGDEMFAGGEDPGDTPGDPVYENPQGDLIYGHGRQARNPHAGGKQPKDTAAFCKSVHDHITGLERSFHRLSLSMSLMNLVSVVLLTYITGFLLISEKSAHQRAARCNGAVTGTAGGPEQFGEVELPRPSAGSKYSQQGSGFRNATFTTLGATGRAGPTSLGDHYCGQDHEKLVTLQNGIQLFTVPETGDYSIEAAGDVLKILVGQEGLENKGHFTAGGGGGTFVTRCDGSTPLIIAGGGGGIEWLHTRFPSCDGTTLMSGQMSYLGEKDRLGRPGDHVHAGGSDGHGATEGKGPVGGGGGGFLTNGGSGWEFEPGSTSSGGKGGYAFVNGGEGGRGLYNGADGGFGGGGGAYGTGKGSGGGGGYSGGGRGPRGECECGGGGGSFNAGTNTSGQNGTNDGPGYVIIKLLN</sequence>
<evidence type="ECO:0000256" key="11">
    <source>
        <dbReference type="ARBA" id="ARBA00023136"/>
    </source>
</evidence>
<feature type="transmembrane region" description="Helical" evidence="17">
    <location>
        <begin position="58"/>
        <end position="78"/>
    </location>
</feature>
<name>C3ZKD2_BRAFL</name>
<dbReference type="AlphaFoldDB" id="C3ZKD2"/>
<evidence type="ECO:0000256" key="10">
    <source>
        <dbReference type="ARBA" id="ARBA00022989"/>
    </source>
</evidence>
<keyword evidence="4" id="KW-0808">Transferase</keyword>
<accession>C3ZKD2</accession>
<evidence type="ECO:0000256" key="14">
    <source>
        <dbReference type="ARBA" id="ARBA00023170"/>
    </source>
</evidence>
<feature type="region of interest" description="Disordered" evidence="16">
    <location>
        <begin position="234"/>
        <end position="260"/>
    </location>
</feature>
<feature type="region of interest" description="Disordered" evidence="16">
    <location>
        <begin position="1"/>
        <end position="32"/>
    </location>
</feature>
<reference evidence="19" key="1">
    <citation type="journal article" date="2008" name="Nature">
        <title>The amphioxus genome and the evolution of the chordate karyotype.</title>
        <authorList>
            <consortium name="US DOE Joint Genome Institute (JGI-PGF)"/>
            <person name="Putnam N.H."/>
            <person name="Butts T."/>
            <person name="Ferrier D.E.K."/>
            <person name="Furlong R.F."/>
            <person name="Hellsten U."/>
            <person name="Kawashima T."/>
            <person name="Robinson-Rechavi M."/>
            <person name="Shoguchi E."/>
            <person name="Terry A."/>
            <person name="Yu J.-K."/>
            <person name="Benito-Gutierrez E.L."/>
            <person name="Dubchak I."/>
            <person name="Garcia-Fernandez J."/>
            <person name="Gibson-Brown J.J."/>
            <person name="Grigoriev I.V."/>
            <person name="Horton A.C."/>
            <person name="de Jong P.J."/>
            <person name="Jurka J."/>
            <person name="Kapitonov V.V."/>
            <person name="Kohara Y."/>
            <person name="Kuroki Y."/>
            <person name="Lindquist E."/>
            <person name="Lucas S."/>
            <person name="Osoegawa K."/>
            <person name="Pennacchio L.A."/>
            <person name="Salamov A.A."/>
            <person name="Satou Y."/>
            <person name="Sauka-Spengler T."/>
            <person name="Schmutz J."/>
            <person name="Shin-I T."/>
            <person name="Toyoda A."/>
            <person name="Bronner-Fraser M."/>
            <person name="Fujiyama A."/>
            <person name="Holland L.Z."/>
            <person name="Holland P.W.H."/>
            <person name="Satoh N."/>
            <person name="Rokhsar D.S."/>
        </authorList>
    </citation>
    <scope>NUCLEOTIDE SEQUENCE [LARGE SCALE GENOMIC DNA]</scope>
    <source>
        <strain evidence="19">S238N-H82</strain>
        <tissue evidence="19">Testes</tissue>
    </source>
</reference>
<gene>
    <name evidence="19" type="ORF">BRAFLDRAFT_69427</name>
</gene>
<feature type="region of interest" description="Disordered" evidence="16">
    <location>
        <begin position="514"/>
        <end position="567"/>
    </location>
</feature>
<keyword evidence="12" id="KW-0829">Tyrosine-protein kinase</keyword>
<keyword evidence="11 17" id="KW-0472">Membrane</keyword>
<comment type="subcellular location">
    <subcellularLocation>
        <location evidence="1">Cell membrane</location>
        <topology evidence="1">Single-pass type I membrane protein</topology>
    </subcellularLocation>
</comment>
<evidence type="ECO:0000256" key="5">
    <source>
        <dbReference type="ARBA" id="ARBA00022692"/>
    </source>
</evidence>
<feature type="domain" description="ALK/LTK-like glycine-rich" evidence="18">
    <location>
        <begin position="128"/>
        <end position="233"/>
    </location>
</feature>
<keyword evidence="5 17" id="KW-0812">Transmembrane</keyword>
<feature type="compositionally biased region" description="Gly residues" evidence="16">
    <location>
        <begin position="526"/>
        <end position="553"/>
    </location>
</feature>
<evidence type="ECO:0000256" key="8">
    <source>
        <dbReference type="ARBA" id="ARBA00022777"/>
    </source>
</evidence>
<evidence type="ECO:0000256" key="13">
    <source>
        <dbReference type="ARBA" id="ARBA00023157"/>
    </source>
</evidence>
<proteinExistence type="predicted"/>
<dbReference type="EMBL" id="GG666636">
    <property type="protein sequence ID" value="EEN47031.1"/>
    <property type="molecule type" value="Genomic_DNA"/>
</dbReference>
<evidence type="ECO:0000256" key="15">
    <source>
        <dbReference type="ARBA" id="ARBA00023180"/>
    </source>
</evidence>
<keyword evidence="7" id="KW-0547">Nucleotide-binding</keyword>
<evidence type="ECO:0000256" key="3">
    <source>
        <dbReference type="ARBA" id="ARBA00022475"/>
    </source>
</evidence>
<dbReference type="GO" id="GO:0005524">
    <property type="term" value="F:ATP binding"/>
    <property type="evidence" value="ECO:0007669"/>
    <property type="project" value="UniProtKB-KW"/>
</dbReference>
<evidence type="ECO:0000313" key="19">
    <source>
        <dbReference type="EMBL" id="EEN47031.1"/>
    </source>
</evidence>
<dbReference type="PANTHER" id="PTHR31535">
    <property type="match status" value="1"/>
</dbReference>
<evidence type="ECO:0000256" key="17">
    <source>
        <dbReference type="SAM" id="Phobius"/>
    </source>
</evidence>
<evidence type="ECO:0000256" key="12">
    <source>
        <dbReference type="ARBA" id="ARBA00023137"/>
    </source>
</evidence>
<evidence type="ECO:0000256" key="4">
    <source>
        <dbReference type="ARBA" id="ARBA00022679"/>
    </source>
</evidence>
<dbReference type="InParanoid" id="C3ZKD2"/>